<accession>A0A0R3STL4</accession>
<reference evidence="1 2" key="2">
    <citation type="submission" date="2018-11" db="EMBL/GenBank/DDBJ databases">
        <authorList>
            <consortium name="Pathogen Informatics"/>
        </authorList>
    </citation>
    <scope>NUCLEOTIDE SEQUENCE [LARGE SCALE GENOMIC DNA]</scope>
</reference>
<proteinExistence type="predicted"/>
<protein>
    <submittedName>
        <fullName evidence="3">DAO domain-containing protein</fullName>
    </submittedName>
</protein>
<reference evidence="3" key="1">
    <citation type="submission" date="2017-02" db="UniProtKB">
        <authorList>
            <consortium name="WormBaseParasite"/>
        </authorList>
    </citation>
    <scope>IDENTIFICATION</scope>
</reference>
<gene>
    <name evidence="1" type="ORF">HDID_LOCUS8756</name>
</gene>
<dbReference type="Proteomes" id="UP000274504">
    <property type="component" value="Unassembled WGS sequence"/>
</dbReference>
<dbReference type="EMBL" id="UYSG01011138">
    <property type="protein sequence ID" value="VDL61074.1"/>
    <property type="molecule type" value="Genomic_DNA"/>
</dbReference>
<sequence length="115" mass="12953">MYPGMEEIFLYSFLHHILLNSQLLGGAVPRGQNPITLQTSCAFQAEPKNKNGEFAFRDSQNSRQQTKRSLMNNLEIINPDTNSERLDIFINTKEVEEVGAHLIVLSASFPVFGNI</sequence>
<dbReference type="WBParaSite" id="HDID_0000875801-mRNA-1">
    <property type="protein sequence ID" value="HDID_0000875801-mRNA-1"/>
    <property type="gene ID" value="HDID_0000875801"/>
</dbReference>
<evidence type="ECO:0000313" key="2">
    <source>
        <dbReference type="Proteomes" id="UP000274504"/>
    </source>
</evidence>
<name>A0A0R3STL4_HYMDI</name>
<organism evidence="3">
    <name type="scientific">Hymenolepis diminuta</name>
    <name type="common">Rat tapeworm</name>
    <dbReference type="NCBI Taxonomy" id="6216"/>
    <lineage>
        <taxon>Eukaryota</taxon>
        <taxon>Metazoa</taxon>
        <taxon>Spiralia</taxon>
        <taxon>Lophotrochozoa</taxon>
        <taxon>Platyhelminthes</taxon>
        <taxon>Cestoda</taxon>
        <taxon>Eucestoda</taxon>
        <taxon>Cyclophyllidea</taxon>
        <taxon>Hymenolepididae</taxon>
        <taxon>Hymenolepis</taxon>
    </lineage>
</organism>
<dbReference type="AlphaFoldDB" id="A0A0R3STL4"/>
<evidence type="ECO:0000313" key="1">
    <source>
        <dbReference type="EMBL" id="VDL61074.1"/>
    </source>
</evidence>
<evidence type="ECO:0000313" key="3">
    <source>
        <dbReference type="WBParaSite" id="HDID_0000875801-mRNA-1"/>
    </source>
</evidence>